<dbReference type="Proteomes" id="UP001321760">
    <property type="component" value="Unassembled WGS sequence"/>
</dbReference>
<evidence type="ECO:0000313" key="2">
    <source>
        <dbReference type="EMBL" id="KAK4442814.1"/>
    </source>
</evidence>
<reference evidence="2" key="2">
    <citation type="submission" date="2023-05" db="EMBL/GenBank/DDBJ databases">
        <authorList>
            <consortium name="Lawrence Berkeley National Laboratory"/>
            <person name="Steindorff A."/>
            <person name="Hensen N."/>
            <person name="Bonometti L."/>
            <person name="Westerberg I."/>
            <person name="Brannstrom I.O."/>
            <person name="Guillou S."/>
            <person name="Cros-Aarteil S."/>
            <person name="Calhoun S."/>
            <person name="Haridas S."/>
            <person name="Kuo A."/>
            <person name="Mondo S."/>
            <person name="Pangilinan J."/>
            <person name="Riley R."/>
            <person name="Labutti K."/>
            <person name="Andreopoulos B."/>
            <person name="Lipzen A."/>
            <person name="Chen C."/>
            <person name="Yanf M."/>
            <person name="Daum C."/>
            <person name="Ng V."/>
            <person name="Clum A."/>
            <person name="Ohm R."/>
            <person name="Martin F."/>
            <person name="Silar P."/>
            <person name="Natvig D."/>
            <person name="Lalanne C."/>
            <person name="Gautier V."/>
            <person name="Ament-Velasquez S.L."/>
            <person name="Kruys A."/>
            <person name="Hutchinson M.I."/>
            <person name="Powell A.J."/>
            <person name="Barry K."/>
            <person name="Miller A.N."/>
            <person name="Grigoriev I.V."/>
            <person name="Debuchy R."/>
            <person name="Gladieux P."/>
            <person name="Thoren M.H."/>
            <person name="Johannesson H."/>
        </authorList>
    </citation>
    <scope>NUCLEOTIDE SEQUENCE</scope>
    <source>
        <strain evidence="2">PSN243</strain>
    </source>
</reference>
<feature type="transmembrane region" description="Helical" evidence="1">
    <location>
        <begin position="12"/>
        <end position="35"/>
    </location>
</feature>
<feature type="transmembrane region" description="Helical" evidence="1">
    <location>
        <begin position="80"/>
        <end position="100"/>
    </location>
</feature>
<name>A0AAV9G3U3_9PEZI</name>
<keyword evidence="3" id="KW-1185">Reference proteome</keyword>
<evidence type="ECO:0000313" key="3">
    <source>
        <dbReference type="Proteomes" id="UP001321760"/>
    </source>
</evidence>
<reference evidence="2" key="1">
    <citation type="journal article" date="2023" name="Mol. Phylogenet. Evol.">
        <title>Genome-scale phylogeny and comparative genomics of the fungal order Sordariales.</title>
        <authorList>
            <person name="Hensen N."/>
            <person name="Bonometti L."/>
            <person name="Westerberg I."/>
            <person name="Brannstrom I.O."/>
            <person name="Guillou S."/>
            <person name="Cros-Aarteil S."/>
            <person name="Calhoun S."/>
            <person name="Haridas S."/>
            <person name="Kuo A."/>
            <person name="Mondo S."/>
            <person name="Pangilinan J."/>
            <person name="Riley R."/>
            <person name="LaButti K."/>
            <person name="Andreopoulos B."/>
            <person name="Lipzen A."/>
            <person name="Chen C."/>
            <person name="Yan M."/>
            <person name="Daum C."/>
            <person name="Ng V."/>
            <person name="Clum A."/>
            <person name="Steindorff A."/>
            <person name="Ohm R.A."/>
            <person name="Martin F."/>
            <person name="Silar P."/>
            <person name="Natvig D.O."/>
            <person name="Lalanne C."/>
            <person name="Gautier V."/>
            <person name="Ament-Velasquez S.L."/>
            <person name="Kruys A."/>
            <person name="Hutchinson M.I."/>
            <person name="Powell A.J."/>
            <person name="Barry K."/>
            <person name="Miller A.N."/>
            <person name="Grigoriev I.V."/>
            <person name="Debuchy R."/>
            <person name="Gladieux P."/>
            <person name="Hiltunen Thoren M."/>
            <person name="Johannesson H."/>
        </authorList>
    </citation>
    <scope>NUCLEOTIDE SEQUENCE</scope>
    <source>
        <strain evidence="2">PSN243</strain>
    </source>
</reference>
<organism evidence="2 3">
    <name type="scientific">Podospora aff. communis PSN243</name>
    <dbReference type="NCBI Taxonomy" id="3040156"/>
    <lineage>
        <taxon>Eukaryota</taxon>
        <taxon>Fungi</taxon>
        <taxon>Dikarya</taxon>
        <taxon>Ascomycota</taxon>
        <taxon>Pezizomycotina</taxon>
        <taxon>Sordariomycetes</taxon>
        <taxon>Sordariomycetidae</taxon>
        <taxon>Sordariales</taxon>
        <taxon>Podosporaceae</taxon>
        <taxon>Podospora</taxon>
    </lineage>
</organism>
<comment type="caution">
    <text evidence="2">The sequence shown here is derived from an EMBL/GenBank/DDBJ whole genome shotgun (WGS) entry which is preliminary data.</text>
</comment>
<proteinExistence type="predicted"/>
<accession>A0AAV9G3U3</accession>
<keyword evidence="1" id="KW-0812">Transmembrane</keyword>
<dbReference type="EMBL" id="MU866006">
    <property type="protein sequence ID" value="KAK4442814.1"/>
    <property type="molecule type" value="Genomic_DNA"/>
</dbReference>
<evidence type="ECO:0000256" key="1">
    <source>
        <dbReference type="SAM" id="Phobius"/>
    </source>
</evidence>
<protein>
    <submittedName>
        <fullName evidence="2">Uncharacterized protein</fullName>
    </submittedName>
</protein>
<dbReference type="AlphaFoldDB" id="A0AAV9G3U3"/>
<sequence length="140" mass="15607">MHPPLSKILRLSFLYTFYVIISGTVCAMVRVPFIQPYLGEQYAELVEMPVMGVFIWKAARNVVVGQLRASKGNVDVKREGLAVGLLALFWFLMMEMGVKAWVNRGRPGGCTAYFWDRDPVAGTVFFGMLAWLGVLPGLMG</sequence>
<gene>
    <name evidence="2" type="ORF">QBC34DRAFT_418138</name>
</gene>
<keyword evidence="1" id="KW-1133">Transmembrane helix</keyword>
<feature type="transmembrane region" description="Helical" evidence="1">
    <location>
        <begin position="120"/>
        <end position="139"/>
    </location>
</feature>
<keyword evidence="1" id="KW-0472">Membrane</keyword>